<evidence type="ECO:0000256" key="1">
    <source>
        <dbReference type="ARBA" id="ARBA00022679"/>
    </source>
</evidence>
<dbReference type="KEGG" id="bcae:A4V03_19255"/>
<keyword evidence="1" id="KW-0808">Transferase</keyword>
<accession>A0A1C7H7D3</accession>
<dbReference type="CDD" id="cd06420">
    <property type="entry name" value="GT2_Chondriotin_Pol_N"/>
    <property type="match status" value="1"/>
</dbReference>
<feature type="domain" description="Glycosyltransferase 2-like" evidence="2">
    <location>
        <begin position="8"/>
        <end position="127"/>
    </location>
</feature>
<evidence type="ECO:0000259" key="2">
    <source>
        <dbReference type="Pfam" id="PF00535"/>
    </source>
</evidence>
<gene>
    <name evidence="4" type="ORF">A4V03_19255</name>
</gene>
<name>A0A1C7H7D3_9BACE</name>
<reference evidence="5" key="1">
    <citation type="submission" date="2016-04" db="EMBL/GenBank/DDBJ databases">
        <title>Complete Genome Sequences of Twelve Strains of a Stable Defined Moderately Diverse Mouse Microbiota 2 (sDMDMm2).</title>
        <authorList>
            <person name="Uchimura Y."/>
            <person name="Wyss M."/>
            <person name="Brugiroux S."/>
            <person name="Limenitakis J.P."/>
            <person name="Stecher B."/>
            <person name="McCoy K.D."/>
            <person name="Macpherson A.J."/>
        </authorList>
    </citation>
    <scope>NUCLEOTIDE SEQUENCE [LARGE SCALE GENOMIC DNA]</scope>
    <source>
        <strain evidence="5">I48</strain>
    </source>
</reference>
<dbReference type="PANTHER" id="PTHR43685:SF3">
    <property type="entry name" value="SLR2126 PROTEIN"/>
    <property type="match status" value="1"/>
</dbReference>
<proteinExistence type="predicted"/>
<evidence type="ECO:0008006" key="6">
    <source>
        <dbReference type="Google" id="ProtNLM"/>
    </source>
</evidence>
<dbReference type="Proteomes" id="UP000092631">
    <property type="component" value="Chromosome"/>
</dbReference>
<protein>
    <recommendedName>
        <fullName evidence="6">Glycosyltransferase</fullName>
    </recommendedName>
</protein>
<dbReference type="AlphaFoldDB" id="A0A1C7H7D3"/>
<dbReference type="RefSeq" id="WP_065540068.1">
    <property type="nucleotide sequence ID" value="NZ_CAPDLJ010000002.1"/>
</dbReference>
<keyword evidence="5" id="KW-1185">Reference proteome</keyword>
<feature type="domain" description="Galactosyltransferase C-terminal" evidence="3">
    <location>
        <begin position="168"/>
        <end position="234"/>
    </location>
</feature>
<evidence type="ECO:0000259" key="3">
    <source>
        <dbReference type="Pfam" id="PF02709"/>
    </source>
</evidence>
<dbReference type="InterPro" id="IPR050834">
    <property type="entry name" value="Glycosyltransf_2"/>
</dbReference>
<dbReference type="GeneID" id="82189270"/>
<dbReference type="InterPro" id="IPR027791">
    <property type="entry name" value="Galactosyl_T_C"/>
</dbReference>
<dbReference type="InterPro" id="IPR001173">
    <property type="entry name" value="Glyco_trans_2-like"/>
</dbReference>
<dbReference type="InterPro" id="IPR029044">
    <property type="entry name" value="Nucleotide-diphossugar_trans"/>
</dbReference>
<evidence type="ECO:0000313" key="4">
    <source>
        <dbReference type="EMBL" id="ANU59447.1"/>
    </source>
</evidence>
<dbReference type="GO" id="GO:0016740">
    <property type="term" value="F:transferase activity"/>
    <property type="evidence" value="ECO:0007669"/>
    <property type="project" value="UniProtKB-KW"/>
</dbReference>
<dbReference type="OrthoDB" id="9815923at2"/>
<dbReference type="Gene3D" id="3.90.550.10">
    <property type="entry name" value="Spore Coat Polysaccharide Biosynthesis Protein SpsA, Chain A"/>
    <property type="match status" value="1"/>
</dbReference>
<dbReference type="Pfam" id="PF00535">
    <property type="entry name" value="Glycos_transf_2"/>
    <property type="match status" value="1"/>
</dbReference>
<dbReference type="SUPFAM" id="SSF53448">
    <property type="entry name" value="Nucleotide-diphospho-sugar transferases"/>
    <property type="match status" value="1"/>
</dbReference>
<dbReference type="EMBL" id="CP015401">
    <property type="protein sequence ID" value="ANU59447.1"/>
    <property type="molecule type" value="Genomic_DNA"/>
</dbReference>
<dbReference type="PANTHER" id="PTHR43685">
    <property type="entry name" value="GLYCOSYLTRANSFERASE"/>
    <property type="match status" value="1"/>
</dbReference>
<sequence>MKKEVTISLIIATYNWPEALRLCLKSILKQTILPTEIIIADDGSDERTAKLIHDFAQKVSFPIFHEWHEDKGFRKTIVLNRAIRKASAPYIIQIDGDIIATPHFIEDHIRMAEEGCFIRGTRANLNAQTTVSILDKEKLSITNKLRLIMKQPTNALRFHPRIAQFATRKELSGRRVKGCNMSFWKKDLVAINGYDNNLQGWGHEDEELSWRLVNLGRQKKIIKFSAIAYHLYHKQLSRKEEPHHREFMQKIKEEKITRTNNGLEEI</sequence>
<dbReference type="Pfam" id="PF02709">
    <property type="entry name" value="Glyco_transf_7C"/>
    <property type="match status" value="1"/>
</dbReference>
<evidence type="ECO:0000313" key="5">
    <source>
        <dbReference type="Proteomes" id="UP000092631"/>
    </source>
</evidence>
<organism evidence="4 5">
    <name type="scientific">Bacteroides caecimuris</name>
    <dbReference type="NCBI Taxonomy" id="1796613"/>
    <lineage>
        <taxon>Bacteria</taxon>
        <taxon>Pseudomonadati</taxon>
        <taxon>Bacteroidota</taxon>
        <taxon>Bacteroidia</taxon>
        <taxon>Bacteroidales</taxon>
        <taxon>Bacteroidaceae</taxon>
        <taxon>Bacteroides</taxon>
    </lineage>
</organism>